<feature type="non-terminal residue" evidence="12">
    <location>
        <position position="507"/>
    </location>
</feature>
<evidence type="ECO:0000256" key="2">
    <source>
        <dbReference type="ARBA" id="ARBA00009904"/>
    </source>
</evidence>
<dbReference type="EMBL" id="QNVH01000091">
    <property type="protein sequence ID" value="TDA36995.1"/>
    <property type="molecule type" value="Genomic_DNA"/>
</dbReference>
<feature type="coiled-coil region" evidence="11">
    <location>
        <begin position="214"/>
        <end position="241"/>
    </location>
</feature>
<evidence type="ECO:0000256" key="4">
    <source>
        <dbReference type="ARBA" id="ARBA00022692"/>
    </source>
</evidence>
<evidence type="ECO:0000313" key="12">
    <source>
        <dbReference type="EMBL" id="TDA36995.1"/>
    </source>
</evidence>
<dbReference type="GO" id="GO:0033179">
    <property type="term" value="C:proton-transporting V-type ATPase, V0 domain"/>
    <property type="evidence" value="ECO:0007669"/>
    <property type="project" value="InterPro"/>
</dbReference>
<reference evidence="12 13" key="1">
    <citation type="journal article" date="2019" name="Nat. Microbiol.">
        <title>Expanding anaerobic alkane metabolism in the domain of Archaea.</title>
        <authorList>
            <person name="Wang Y."/>
            <person name="Wegener G."/>
            <person name="Hou J."/>
            <person name="Wang F."/>
            <person name="Xiao X."/>
        </authorList>
    </citation>
    <scope>NUCLEOTIDE SEQUENCE [LARGE SCALE GENOMIC DNA]</scope>
    <source>
        <strain evidence="12">WYZ-LMO10</strain>
    </source>
</reference>
<dbReference type="InterPro" id="IPR002490">
    <property type="entry name" value="V-ATPase_116kDa_su"/>
</dbReference>
<evidence type="ECO:0000256" key="7">
    <source>
        <dbReference type="ARBA" id="ARBA00023136"/>
    </source>
</evidence>
<sequence length="507" mass="57149">MLRPERMSKTTLLFLKSDTEEVLDSLNKQGAFHITIKSGEATSDVLSRTSALMNRIDALIEQSKAISGLSELPPPQVAPFEAHDWSSFLEAVEREVNSYENRIREIDLSIKTEEKLKFFVSLWSPFIGSLKKTLSIEAFPTLKRLSFLTLYQKELRPTPLSLLLPHPSLVLTVASKPAMVLVVFLKEDLDKIRRAAEEAGYAEMPVLEDTPGNLKEMPKAIESAEKKLKELSSKNEEFRRSLMVSLPRLIYLKGLLSDANSLITIREGATFEKRWMVLEGYVPSRNLQSLISDLQARVNGRIVFFSKEEHSSPQVPVMFRYPRFFKLFESITNLYGVPSYTELNPTPILAITFPFFFGLMFGDLGHGLMLAALGFIFYKYTKSLSKIGTFLMICGIAGAIVGAALYGEAFGKHIGYHTVFSPGEDLMSLFKFSLYIGVAQISLGLALLVINNLIQKKRADAFLVNMPKLLLYLLFMYVVFHFGLNINQWFTGPIFYILVPAIFMLVG</sequence>
<dbReference type="Gene3D" id="3.30.70.2750">
    <property type="match status" value="1"/>
</dbReference>
<evidence type="ECO:0000256" key="5">
    <source>
        <dbReference type="ARBA" id="ARBA00022989"/>
    </source>
</evidence>
<comment type="subcellular location">
    <subcellularLocation>
        <location evidence="1">Membrane</location>
        <topology evidence="1">Multi-pass membrane protein</topology>
    </subcellularLocation>
</comment>
<evidence type="ECO:0000313" key="13">
    <source>
        <dbReference type="Proteomes" id="UP000315399"/>
    </source>
</evidence>
<evidence type="ECO:0000256" key="6">
    <source>
        <dbReference type="ARBA" id="ARBA00023065"/>
    </source>
</evidence>
<name>A0A523B7X8_9CREN</name>
<evidence type="ECO:0000256" key="9">
    <source>
        <dbReference type="ARBA" id="ARBA00068671"/>
    </source>
</evidence>
<dbReference type="AlphaFoldDB" id="A0A523B7X8"/>
<feature type="transmembrane region" description="Helical" evidence="10">
    <location>
        <begin position="429"/>
        <end position="450"/>
    </location>
</feature>
<dbReference type="GO" id="GO:0046961">
    <property type="term" value="F:proton-transporting ATPase activity, rotational mechanism"/>
    <property type="evidence" value="ECO:0007669"/>
    <property type="project" value="InterPro"/>
</dbReference>
<keyword evidence="3 10" id="KW-0813">Transport</keyword>
<evidence type="ECO:0000256" key="3">
    <source>
        <dbReference type="ARBA" id="ARBA00022448"/>
    </source>
</evidence>
<dbReference type="Proteomes" id="UP000315399">
    <property type="component" value="Unassembled WGS sequence"/>
</dbReference>
<comment type="caution">
    <text evidence="12">The sequence shown here is derived from an EMBL/GenBank/DDBJ whole genome shotgun (WGS) entry which is preliminary data.</text>
</comment>
<evidence type="ECO:0000256" key="10">
    <source>
        <dbReference type="RuleBase" id="RU361189"/>
    </source>
</evidence>
<keyword evidence="7 10" id="KW-0472">Membrane</keyword>
<protein>
    <recommendedName>
        <fullName evidence="9 10">A-type ATP synthase subunit I</fullName>
    </recommendedName>
</protein>
<dbReference type="Gene3D" id="3.30.70.2170">
    <property type="match status" value="1"/>
</dbReference>
<evidence type="ECO:0000256" key="1">
    <source>
        <dbReference type="ARBA" id="ARBA00004141"/>
    </source>
</evidence>
<dbReference type="GO" id="GO:0016471">
    <property type="term" value="C:vacuolar proton-transporting V-type ATPase complex"/>
    <property type="evidence" value="ECO:0007669"/>
    <property type="project" value="TreeGrafter"/>
</dbReference>
<evidence type="ECO:0000256" key="8">
    <source>
        <dbReference type="ARBA" id="ARBA00059506"/>
    </source>
</evidence>
<dbReference type="Gene3D" id="1.20.1460.20">
    <property type="match status" value="1"/>
</dbReference>
<feature type="transmembrane region" description="Helical" evidence="10">
    <location>
        <begin position="462"/>
        <end position="480"/>
    </location>
</feature>
<keyword evidence="5 10" id="KW-1133">Transmembrane helix</keyword>
<feature type="transmembrane region" description="Helical" evidence="10">
    <location>
        <begin position="486"/>
        <end position="506"/>
    </location>
</feature>
<dbReference type="GO" id="GO:0051117">
    <property type="term" value="F:ATPase binding"/>
    <property type="evidence" value="ECO:0007669"/>
    <property type="project" value="TreeGrafter"/>
</dbReference>
<proteinExistence type="inferred from homology"/>
<evidence type="ECO:0000256" key="11">
    <source>
        <dbReference type="SAM" id="Coils"/>
    </source>
</evidence>
<dbReference type="PANTHER" id="PTHR11629:SF63">
    <property type="entry name" value="V-TYPE PROTON ATPASE SUBUNIT A"/>
    <property type="match status" value="1"/>
</dbReference>
<dbReference type="GO" id="GO:0007035">
    <property type="term" value="P:vacuolar acidification"/>
    <property type="evidence" value="ECO:0007669"/>
    <property type="project" value="TreeGrafter"/>
</dbReference>
<keyword evidence="4 10" id="KW-0812">Transmembrane</keyword>
<feature type="transmembrane region" description="Helical" evidence="10">
    <location>
        <begin position="390"/>
        <end position="409"/>
    </location>
</feature>
<accession>A0A523B7X8</accession>
<organism evidence="12 13">
    <name type="scientific">Thermoproteota archaeon</name>
    <dbReference type="NCBI Taxonomy" id="2056631"/>
    <lineage>
        <taxon>Archaea</taxon>
        <taxon>Thermoproteota</taxon>
    </lineage>
</organism>
<feature type="transmembrane region" description="Helical" evidence="10">
    <location>
        <begin position="355"/>
        <end position="378"/>
    </location>
</feature>
<dbReference type="PANTHER" id="PTHR11629">
    <property type="entry name" value="VACUOLAR PROTON ATPASES"/>
    <property type="match status" value="1"/>
</dbReference>
<comment type="similarity">
    <text evidence="2 10">Belongs to the V-ATPase 116 kDa subunit family.</text>
</comment>
<keyword evidence="11" id="KW-0175">Coiled coil</keyword>
<comment type="function">
    <text evidence="8">Component of the A-type ATP synthase that produces ATP from ADP in the presence of a proton gradient across the membrane.</text>
</comment>
<keyword evidence="6 10" id="KW-0406">Ion transport</keyword>
<dbReference type="Pfam" id="PF01496">
    <property type="entry name" value="V_ATPase_I"/>
    <property type="match status" value="1"/>
</dbReference>
<gene>
    <name evidence="12" type="ORF">DSO08_06220</name>
</gene>